<feature type="domain" description="Sodium/calcium exchanger membrane region" evidence="6">
    <location>
        <begin position="20"/>
        <end position="157"/>
    </location>
</feature>
<organism evidence="7">
    <name type="scientific">uncultured marine group II/III euryarchaeote KM3_109_A02</name>
    <dbReference type="NCBI Taxonomy" id="1457849"/>
    <lineage>
        <taxon>Archaea</taxon>
        <taxon>Methanobacteriati</taxon>
        <taxon>Methanobacteriota</taxon>
        <taxon>environmental samples</taxon>
    </lineage>
</organism>
<feature type="transmembrane region" description="Helical" evidence="5">
    <location>
        <begin position="20"/>
        <end position="44"/>
    </location>
</feature>
<gene>
    <name evidence="7" type="primary">yrbG</name>
</gene>
<evidence type="ECO:0000313" key="7">
    <source>
        <dbReference type="EMBL" id="AIE99316.1"/>
    </source>
</evidence>
<dbReference type="GO" id="GO:0008273">
    <property type="term" value="F:calcium, potassium:sodium antiporter activity"/>
    <property type="evidence" value="ECO:0007669"/>
    <property type="project" value="TreeGrafter"/>
</dbReference>
<feature type="transmembrane region" description="Helical" evidence="5">
    <location>
        <begin position="51"/>
        <end position="69"/>
    </location>
</feature>
<dbReference type="AlphaFoldDB" id="A0A075GBF2"/>
<dbReference type="NCBIfam" id="TIGR00367">
    <property type="entry name" value="calcium/sodium antiporter"/>
    <property type="match status" value="1"/>
</dbReference>
<feature type="transmembrane region" description="Helical" evidence="5">
    <location>
        <begin position="81"/>
        <end position="106"/>
    </location>
</feature>
<name>A0A075GBF2_9EURY</name>
<dbReference type="GO" id="GO:0005886">
    <property type="term" value="C:plasma membrane"/>
    <property type="evidence" value="ECO:0007669"/>
    <property type="project" value="TreeGrafter"/>
</dbReference>
<evidence type="ECO:0000256" key="2">
    <source>
        <dbReference type="ARBA" id="ARBA00022692"/>
    </source>
</evidence>
<keyword evidence="4 5" id="KW-0472">Membrane</keyword>
<dbReference type="Pfam" id="PF01699">
    <property type="entry name" value="Na_Ca_ex"/>
    <property type="match status" value="2"/>
</dbReference>
<evidence type="ECO:0000256" key="3">
    <source>
        <dbReference type="ARBA" id="ARBA00022989"/>
    </source>
</evidence>
<comment type="subcellular location">
    <subcellularLocation>
        <location evidence="1">Membrane</location>
        <topology evidence="1">Multi-pass membrane protein</topology>
    </subcellularLocation>
</comment>
<feature type="transmembrane region" description="Helical" evidence="5">
    <location>
        <begin position="307"/>
        <end position="323"/>
    </location>
</feature>
<feature type="domain" description="Sodium/calcium exchanger membrane region" evidence="6">
    <location>
        <begin position="184"/>
        <end position="323"/>
    </location>
</feature>
<protein>
    <submittedName>
        <fullName evidence="7">Sodium/calcium exchanger (YrbG)</fullName>
    </submittedName>
</protein>
<dbReference type="InterPro" id="IPR004481">
    <property type="entry name" value="K/Na/Ca-exchanger"/>
</dbReference>
<dbReference type="InterPro" id="IPR044880">
    <property type="entry name" value="NCX_ion-bd_dom_sf"/>
</dbReference>
<feature type="transmembrane region" description="Helical" evidence="5">
    <location>
        <begin position="118"/>
        <end position="134"/>
    </location>
</feature>
<feature type="transmembrane region" description="Helical" evidence="5">
    <location>
        <begin position="216"/>
        <end position="239"/>
    </location>
</feature>
<evidence type="ECO:0000256" key="5">
    <source>
        <dbReference type="SAM" id="Phobius"/>
    </source>
</evidence>
<dbReference type="GO" id="GO:0006874">
    <property type="term" value="P:intracellular calcium ion homeostasis"/>
    <property type="evidence" value="ECO:0007669"/>
    <property type="project" value="TreeGrafter"/>
</dbReference>
<reference evidence="7" key="1">
    <citation type="journal article" date="2014" name="Genome Biol. Evol.">
        <title>Pangenome evidence for extensive interdomain horizontal transfer affecting lineage core and shell genes in uncultured planktonic thaumarchaeota and euryarchaeota.</title>
        <authorList>
            <person name="Deschamps P."/>
            <person name="Zivanovic Y."/>
            <person name="Moreira D."/>
            <person name="Rodriguez-Valera F."/>
            <person name="Lopez-Garcia P."/>
        </authorList>
    </citation>
    <scope>NUCLEOTIDE SEQUENCE</scope>
</reference>
<dbReference type="PANTHER" id="PTHR10846">
    <property type="entry name" value="SODIUM/POTASSIUM/CALCIUM EXCHANGER"/>
    <property type="match status" value="1"/>
</dbReference>
<keyword evidence="2 5" id="KW-0812">Transmembrane</keyword>
<dbReference type="Gene3D" id="1.20.1420.30">
    <property type="entry name" value="NCX, central ion-binding region"/>
    <property type="match status" value="1"/>
</dbReference>
<keyword evidence="3 5" id="KW-1133">Transmembrane helix</keyword>
<sequence>MVMSVPSSLANMEGIADGPLIIIGFALLMLGGEFVVQGAVTIAGRLRVPPLLVGFTIVAVGTSLPELAVALEAVRTDADEIAVGGVLGSNVANVMLVLGTAAMLGAASDTGKGVRRDAAAVAAATVMLLIAVMMGEIAQVFGIVMLVGLVAYYVYSYRQSKAEGTDVEDSDTWLPDHMLLAIPCTIFGGWMIWNGAEMLVEGATGLAIVYEIPESVVGLSVVALGTSLPELAVTLVAGLRGQGGVAVGNVLGSNVMNILGILGFAATYSGGLIVAPEFAQRDIWIVILTSGFIVAMLYYEREIGKKLGFGMVLGYLSYMALLYI</sequence>
<dbReference type="GO" id="GO:0005262">
    <property type="term" value="F:calcium channel activity"/>
    <property type="evidence" value="ECO:0007669"/>
    <property type="project" value="TreeGrafter"/>
</dbReference>
<accession>A0A075GBF2</accession>
<feature type="transmembrane region" description="Helical" evidence="5">
    <location>
        <begin position="251"/>
        <end position="271"/>
    </location>
</feature>
<dbReference type="PANTHER" id="PTHR10846:SF8">
    <property type="entry name" value="INNER MEMBRANE PROTEIN YRBG"/>
    <property type="match status" value="1"/>
</dbReference>
<dbReference type="InterPro" id="IPR004837">
    <property type="entry name" value="NaCa_Exmemb"/>
</dbReference>
<evidence type="ECO:0000256" key="4">
    <source>
        <dbReference type="ARBA" id="ARBA00023136"/>
    </source>
</evidence>
<dbReference type="EMBL" id="KF900560">
    <property type="protein sequence ID" value="AIE99316.1"/>
    <property type="molecule type" value="Genomic_DNA"/>
</dbReference>
<feature type="transmembrane region" description="Helical" evidence="5">
    <location>
        <begin position="140"/>
        <end position="157"/>
    </location>
</feature>
<feature type="transmembrane region" description="Helical" evidence="5">
    <location>
        <begin position="178"/>
        <end position="196"/>
    </location>
</feature>
<evidence type="ECO:0000256" key="1">
    <source>
        <dbReference type="ARBA" id="ARBA00004141"/>
    </source>
</evidence>
<evidence type="ECO:0000259" key="6">
    <source>
        <dbReference type="Pfam" id="PF01699"/>
    </source>
</evidence>
<feature type="transmembrane region" description="Helical" evidence="5">
    <location>
        <begin position="283"/>
        <end position="300"/>
    </location>
</feature>
<proteinExistence type="predicted"/>